<accession>A0A6C0H5F5</accession>
<protein>
    <submittedName>
        <fullName evidence="1">Uncharacterized protein</fullName>
    </submittedName>
</protein>
<evidence type="ECO:0000313" key="1">
    <source>
        <dbReference type="EMBL" id="QHT75610.1"/>
    </source>
</evidence>
<sequence>MRNNNYVKIEIKIIRKLSVHCQMYNKNLRLLI</sequence>
<proteinExistence type="predicted"/>
<name>A0A6C0H5F5_9ZZZZ</name>
<reference evidence="1" key="1">
    <citation type="journal article" date="2020" name="Nature">
        <title>Giant virus diversity and host interactions through global metagenomics.</title>
        <authorList>
            <person name="Schulz F."/>
            <person name="Roux S."/>
            <person name="Paez-Espino D."/>
            <person name="Jungbluth S."/>
            <person name="Walsh D.A."/>
            <person name="Denef V.J."/>
            <person name="McMahon K.D."/>
            <person name="Konstantinidis K.T."/>
            <person name="Eloe-Fadrosh E.A."/>
            <person name="Kyrpides N.C."/>
            <person name="Woyke T."/>
        </authorList>
    </citation>
    <scope>NUCLEOTIDE SEQUENCE</scope>
    <source>
        <strain evidence="1">GVMAG-M-3300023179-71</strain>
    </source>
</reference>
<dbReference type="AlphaFoldDB" id="A0A6C0H5F5"/>
<organism evidence="1">
    <name type="scientific">viral metagenome</name>
    <dbReference type="NCBI Taxonomy" id="1070528"/>
    <lineage>
        <taxon>unclassified sequences</taxon>
        <taxon>metagenomes</taxon>
        <taxon>organismal metagenomes</taxon>
    </lineage>
</organism>
<dbReference type="EMBL" id="MN739880">
    <property type="protein sequence ID" value="QHT75610.1"/>
    <property type="molecule type" value="Genomic_DNA"/>
</dbReference>